<feature type="transmembrane region" description="Helical" evidence="1">
    <location>
        <begin position="51"/>
        <end position="73"/>
    </location>
</feature>
<evidence type="ECO:0000313" key="2">
    <source>
        <dbReference type="EMBL" id="RRG19505.1"/>
    </source>
</evidence>
<proteinExistence type="predicted"/>
<evidence type="ECO:0000313" key="3">
    <source>
        <dbReference type="Proteomes" id="UP000285794"/>
    </source>
</evidence>
<organism evidence="2 3">
    <name type="scientific">Ancylomarina euxinus</name>
    <dbReference type="NCBI Taxonomy" id="2283627"/>
    <lineage>
        <taxon>Bacteria</taxon>
        <taxon>Pseudomonadati</taxon>
        <taxon>Bacteroidota</taxon>
        <taxon>Bacteroidia</taxon>
        <taxon>Marinilabiliales</taxon>
        <taxon>Marinifilaceae</taxon>
        <taxon>Ancylomarina</taxon>
    </lineage>
</organism>
<dbReference type="Proteomes" id="UP000285794">
    <property type="component" value="Unassembled WGS sequence"/>
</dbReference>
<gene>
    <name evidence="2" type="ORF">DWB61_14930</name>
</gene>
<accession>A0A425XXR0</accession>
<sequence>MWNKIKQTKYLFLGQYFLLGIILGVFVYQFLTQSLLNQRIDLALLFDKETIGFLISCLVGGISGGIVYIIISLNDKTRVKRESNSWVKMKNAKISSLIFKAMFAFSMGAFVGMLAKKAMDLESYTNFMSSLFSSENMISYIGAVVAACVFAIPLSIGALKRLRLLYDN</sequence>
<keyword evidence="1" id="KW-1133">Transmembrane helix</keyword>
<feature type="transmembrane region" description="Helical" evidence="1">
    <location>
        <begin position="94"/>
        <end position="115"/>
    </location>
</feature>
<keyword evidence="3" id="KW-1185">Reference proteome</keyword>
<dbReference type="OrthoDB" id="9836117at2"/>
<feature type="transmembrane region" description="Helical" evidence="1">
    <location>
        <begin position="12"/>
        <end position="31"/>
    </location>
</feature>
<dbReference type="EMBL" id="QQWG01000019">
    <property type="protein sequence ID" value="RRG19505.1"/>
    <property type="molecule type" value="Genomic_DNA"/>
</dbReference>
<protein>
    <submittedName>
        <fullName evidence="2">Uncharacterized protein</fullName>
    </submittedName>
</protein>
<name>A0A425XXR0_9BACT</name>
<dbReference type="RefSeq" id="WP_125031689.1">
    <property type="nucleotide sequence ID" value="NZ_JAPXVP010000017.1"/>
</dbReference>
<comment type="caution">
    <text evidence="2">The sequence shown here is derived from an EMBL/GenBank/DDBJ whole genome shotgun (WGS) entry which is preliminary data.</text>
</comment>
<dbReference type="AlphaFoldDB" id="A0A425XXR0"/>
<keyword evidence="1" id="KW-0812">Transmembrane</keyword>
<feature type="transmembrane region" description="Helical" evidence="1">
    <location>
        <begin position="137"/>
        <end position="159"/>
    </location>
</feature>
<evidence type="ECO:0000256" key="1">
    <source>
        <dbReference type="SAM" id="Phobius"/>
    </source>
</evidence>
<keyword evidence="1" id="KW-0472">Membrane</keyword>
<reference evidence="2 3" key="1">
    <citation type="submission" date="2018-07" db="EMBL/GenBank/DDBJ databases">
        <title>Draft genome sequence of Ancylomarina sp. M1P.</title>
        <authorList>
            <person name="Yadav S."/>
            <person name="Villanueva L."/>
            <person name="Damste J.S.S."/>
        </authorList>
    </citation>
    <scope>NUCLEOTIDE SEQUENCE [LARGE SCALE GENOMIC DNA]</scope>
    <source>
        <strain evidence="2 3">M1P</strain>
    </source>
</reference>